<evidence type="ECO:0000256" key="1">
    <source>
        <dbReference type="ARBA" id="ARBA00004370"/>
    </source>
</evidence>
<dbReference type="OrthoDB" id="9803467at2"/>
<dbReference type="PANTHER" id="PTHR46825:SF11">
    <property type="entry name" value="PENICILLIN-BINDING PROTEIN 4"/>
    <property type="match status" value="1"/>
</dbReference>
<dbReference type="PATRIC" id="fig|1395513.3.peg.2372"/>
<dbReference type="PANTHER" id="PTHR46825">
    <property type="entry name" value="D-ALANYL-D-ALANINE-CARBOXYPEPTIDASE/ENDOPEPTIDASE AMPH"/>
    <property type="match status" value="1"/>
</dbReference>
<dbReference type="STRING" id="1395513.P343_11720"/>
<gene>
    <name evidence="4" type="ORF">P343_11720</name>
</gene>
<dbReference type="SUPFAM" id="SSF56601">
    <property type="entry name" value="beta-lactamase/transpeptidase-like"/>
    <property type="match status" value="1"/>
</dbReference>
<dbReference type="GO" id="GO:0016020">
    <property type="term" value="C:membrane"/>
    <property type="evidence" value="ECO:0007669"/>
    <property type="project" value="UniProtKB-SubCell"/>
</dbReference>
<dbReference type="InterPro" id="IPR012338">
    <property type="entry name" value="Beta-lactam/transpept-like"/>
</dbReference>
<accession>V6IW69</accession>
<feature type="domain" description="Beta-lactamase-related" evidence="3">
    <location>
        <begin position="23"/>
        <end position="339"/>
    </location>
</feature>
<sequence>MNTQYQKIADNFYQNHDFSGTCLVKKGDEVLFSGAYGFAHRGFQVLNRLDTKFDTASVTKVFTATAVLMLVEQGALNLDDKITEVIDLEGTEIPTDVTIEHLLTHTSGIADDADEEAGENYADLFVDKPNYSIRNTADLLPQFVHKKPLFKAGTNVRYNNCAFVLLGLAIEKLSGMDYRKFVIENIVKPCELNNTRFCTMDEVNGNTAEGYTAIEDEDGHITGWKKNIYSYPPIGAPDGGIYSTVEDLDKFLRSLKAGKLLSPKYTEVLFQPHCSFAKPFTRWKPELNATITMGYGFEFVAFDQKIFCVRKDGMNDGVAAMLSYYPETDVSIVILSNQDCNIWEMHRQMQTVLYDTIYLN</sequence>
<dbReference type="EMBL" id="AWTC01000011">
    <property type="protein sequence ID" value="EST11430.1"/>
    <property type="molecule type" value="Genomic_DNA"/>
</dbReference>
<keyword evidence="5" id="KW-1185">Reference proteome</keyword>
<dbReference type="eggNOG" id="COG1680">
    <property type="taxonomic scope" value="Bacteria"/>
</dbReference>
<evidence type="ECO:0000313" key="4">
    <source>
        <dbReference type="EMBL" id="EST11430.1"/>
    </source>
</evidence>
<dbReference type="Gene3D" id="3.40.710.10">
    <property type="entry name" value="DD-peptidase/beta-lactamase superfamily"/>
    <property type="match status" value="1"/>
</dbReference>
<dbReference type="Proteomes" id="UP000018296">
    <property type="component" value="Unassembled WGS sequence"/>
</dbReference>
<organism evidence="4 5">
    <name type="scientific">Sporolactobacillus laevolacticus DSM 442</name>
    <dbReference type="NCBI Taxonomy" id="1395513"/>
    <lineage>
        <taxon>Bacteria</taxon>
        <taxon>Bacillati</taxon>
        <taxon>Bacillota</taxon>
        <taxon>Bacilli</taxon>
        <taxon>Bacillales</taxon>
        <taxon>Sporolactobacillaceae</taxon>
        <taxon>Sporolactobacillus</taxon>
    </lineage>
</organism>
<protein>
    <submittedName>
        <fullName evidence="4">Beta-lactamase</fullName>
    </submittedName>
</protein>
<proteinExistence type="predicted"/>
<evidence type="ECO:0000256" key="2">
    <source>
        <dbReference type="ARBA" id="ARBA00023136"/>
    </source>
</evidence>
<keyword evidence="2" id="KW-0472">Membrane</keyword>
<dbReference type="RefSeq" id="WP_023510588.1">
    <property type="nucleotide sequence ID" value="NZ_AWTC01000011.1"/>
</dbReference>
<dbReference type="Pfam" id="PF00144">
    <property type="entry name" value="Beta-lactamase"/>
    <property type="match status" value="1"/>
</dbReference>
<name>V6IW69_9BACL</name>
<comment type="subcellular location">
    <subcellularLocation>
        <location evidence="1">Membrane</location>
    </subcellularLocation>
</comment>
<evidence type="ECO:0000259" key="3">
    <source>
        <dbReference type="Pfam" id="PF00144"/>
    </source>
</evidence>
<reference evidence="4 5" key="1">
    <citation type="journal article" date="2013" name="Genome Announc.">
        <title>Genome Sequence of Sporolactobacillus laevolacticus DSM442, an Efficient Polymer-Grade D-Lactate Producer from Agricultural Waste Cottonseed as a Nitrogen Source.</title>
        <authorList>
            <person name="Wang H."/>
            <person name="Wang L."/>
            <person name="Ju J."/>
            <person name="Yu B."/>
            <person name="Ma Y."/>
        </authorList>
    </citation>
    <scope>NUCLEOTIDE SEQUENCE [LARGE SCALE GENOMIC DNA]</scope>
    <source>
        <strain evidence="4 5">DSM 442</strain>
    </source>
</reference>
<comment type="caution">
    <text evidence="4">The sequence shown here is derived from an EMBL/GenBank/DDBJ whole genome shotgun (WGS) entry which is preliminary data.</text>
</comment>
<dbReference type="InterPro" id="IPR050491">
    <property type="entry name" value="AmpC-like"/>
</dbReference>
<evidence type="ECO:0000313" key="5">
    <source>
        <dbReference type="Proteomes" id="UP000018296"/>
    </source>
</evidence>
<dbReference type="AlphaFoldDB" id="V6IW69"/>
<dbReference type="InterPro" id="IPR001466">
    <property type="entry name" value="Beta-lactam-related"/>
</dbReference>